<keyword evidence="3 5" id="KW-0808">Transferase</keyword>
<dbReference type="Gene3D" id="3.40.50.150">
    <property type="entry name" value="Vaccinia Virus protein VP39"/>
    <property type="match status" value="1"/>
</dbReference>
<dbReference type="InterPro" id="IPR026024">
    <property type="entry name" value="Chemotaxis_MeTrfase_CheR"/>
</dbReference>
<dbReference type="SUPFAM" id="SSF53335">
    <property type="entry name" value="S-adenosyl-L-methionine-dependent methyltransferases"/>
    <property type="match status" value="1"/>
</dbReference>
<name>A0A494X846_9BURK</name>
<dbReference type="Pfam" id="PF01739">
    <property type="entry name" value="CheR"/>
    <property type="match status" value="1"/>
</dbReference>
<evidence type="ECO:0000256" key="7">
    <source>
        <dbReference type="SAM" id="MobiDB-lite"/>
    </source>
</evidence>
<dbReference type="GO" id="GO:0032259">
    <property type="term" value="P:methylation"/>
    <property type="evidence" value="ECO:0007669"/>
    <property type="project" value="UniProtKB-KW"/>
</dbReference>
<dbReference type="SUPFAM" id="SSF47757">
    <property type="entry name" value="Chemotaxis receptor methyltransferase CheR, N-terminal domain"/>
    <property type="match status" value="1"/>
</dbReference>
<reference evidence="9 10" key="1">
    <citation type="submission" date="2018-10" db="EMBL/GenBank/DDBJ databases">
        <title>Robbsia sp. DHC34, isolated from soil.</title>
        <authorList>
            <person name="Gao Z.-H."/>
            <person name="Qiu L.-H."/>
        </authorList>
    </citation>
    <scope>NUCLEOTIDE SEQUENCE [LARGE SCALE GENOMIC DNA]</scope>
    <source>
        <strain evidence="9 10">DHC34</strain>
    </source>
</reference>
<dbReference type="InterPro" id="IPR022641">
    <property type="entry name" value="CheR_N"/>
</dbReference>
<feature type="binding site" evidence="6">
    <location>
        <begin position="227"/>
        <end position="228"/>
    </location>
    <ligand>
        <name>S-adenosyl-L-methionine</name>
        <dbReference type="ChEBI" id="CHEBI:59789"/>
    </ligand>
</feature>
<feature type="binding site" evidence="6">
    <location>
        <position position="103"/>
    </location>
    <ligand>
        <name>S-adenosyl-L-methionine</name>
        <dbReference type="ChEBI" id="CHEBI:59789"/>
    </ligand>
</feature>
<evidence type="ECO:0000313" key="10">
    <source>
        <dbReference type="Proteomes" id="UP000270342"/>
    </source>
</evidence>
<dbReference type="InterPro" id="IPR036804">
    <property type="entry name" value="CheR_N_sf"/>
</dbReference>
<gene>
    <name evidence="9" type="ORF">D7S86_24350</name>
</gene>
<dbReference type="PANTHER" id="PTHR24422:SF19">
    <property type="entry name" value="CHEMOTAXIS PROTEIN METHYLTRANSFERASE"/>
    <property type="match status" value="1"/>
</dbReference>
<dbReference type="RefSeq" id="WP_121090278.1">
    <property type="nucleotide sequence ID" value="NZ_RBZU01000014.1"/>
</dbReference>
<dbReference type="EMBL" id="RBZU01000014">
    <property type="protein sequence ID" value="RKP46630.1"/>
    <property type="molecule type" value="Genomic_DNA"/>
</dbReference>
<dbReference type="EC" id="2.1.1.80" evidence="5"/>
<feature type="binding site" evidence="6">
    <location>
        <begin position="244"/>
        <end position="245"/>
    </location>
    <ligand>
        <name>S-adenosyl-L-methionine</name>
        <dbReference type="ChEBI" id="CHEBI:59789"/>
    </ligand>
</feature>
<evidence type="ECO:0000259" key="8">
    <source>
        <dbReference type="PROSITE" id="PS50123"/>
    </source>
</evidence>
<evidence type="ECO:0000313" key="9">
    <source>
        <dbReference type="EMBL" id="RKP46630.1"/>
    </source>
</evidence>
<evidence type="ECO:0000256" key="1">
    <source>
        <dbReference type="ARBA" id="ARBA00001541"/>
    </source>
</evidence>
<dbReference type="PROSITE" id="PS50123">
    <property type="entry name" value="CHER"/>
    <property type="match status" value="1"/>
</dbReference>
<comment type="function">
    <text evidence="5">Methylation of the membrane-bound methyl-accepting chemotaxis proteins (MCP) to form gamma-glutamyl methyl ester residues in MCP.</text>
</comment>
<dbReference type="PANTHER" id="PTHR24422">
    <property type="entry name" value="CHEMOTAXIS PROTEIN METHYLTRANSFERASE"/>
    <property type="match status" value="1"/>
</dbReference>
<feature type="binding site" evidence="6">
    <location>
        <position position="144"/>
    </location>
    <ligand>
        <name>S-adenosyl-L-methionine</name>
        <dbReference type="ChEBI" id="CHEBI:59789"/>
    </ligand>
</feature>
<dbReference type="Pfam" id="PF03705">
    <property type="entry name" value="CheR_N"/>
    <property type="match status" value="1"/>
</dbReference>
<keyword evidence="2 5" id="KW-0489">Methyltransferase</keyword>
<organism evidence="9 10">
    <name type="scientific">Pararobbsia silviterrae</name>
    <dbReference type="NCBI Taxonomy" id="1792498"/>
    <lineage>
        <taxon>Bacteria</taxon>
        <taxon>Pseudomonadati</taxon>
        <taxon>Pseudomonadota</taxon>
        <taxon>Betaproteobacteria</taxon>
        <taxon>Burkholderiales</taxon>
        <taxon>Burkholderiaceae</taxon>
        <taxon>Pararobbsia</taxon>
    </lineage>
</organism>
<dbReference type="InterPro" id="IPR022642">
    <property type="entry name" value="CheR_C"/>
</dbReference>
<feature type="binding site" evidence="6">
    <location>
        <position position="170"/>
    </location>
    <ligand>
        <name>S-adenosyl-L-methionine</name>
        <dbReference type="ChEBI" id="CHEBI:59789"/>
    </ligand>
</feature>
<dbReference type="Proteomes" id="UP000270342">
    <property type="component" value="Unassembled WGS sequence"/>
</dbReference>
<evidence type="ECO:0000256" key="2">
    <source>
        <dbReference type="ARBA" id="ARBA00022603"/>
    </source>
</evidence>
<dbReference type="PRINTS" id="PR00996">
    <property type="entry name" value="CHERMTFRASE"/>
</dbReference>
<evidence type="ECO:0000256" key="6">
    <source>
        <dbReference type="PIRSR" id="PIRSR000410-1"/>
    </source>
</evidence>
<comment type="catalytic activity">
    <reaction evidence="1 5">
        <text>L-glutamyl-[protein] + S-adenosyl-L-methionine = [protein]-L-glutamate 5-O-methyl ester + S-adenosyl-L-homocysteine</text>
        <dbReference type="Rhea" id="RHEA:24452"/>
        <dbReference type="Rhea" id="RHEA-COMP:10208"/>
        <dbReference type="Rhea" id="RHEA-COMP:10311"/>
        <dbReference type="ChEBI" id="CHEBI:29973"/>
        <dbReference type="ChEBI" id="CHEBI:57856"/>
        <dbReference type="ChEBI" id="CHEBI:59789"/>
        <dbReference type="ChEBI" id="CHEBI:82795"/>
        <dbReference type="EC" id="2.1.1.80"/>
    </reaction>
</comment>
<dbReference type="GO" id="GO:0008983">
    <property type="term" value="F:protein-glutamate O-methyltransferase activity"/>
    <property type="evidence" value="ECO:0007669"/>
    <property type="project" value="UniProtKB-EC"/>
</dbReference>
<dbReference type="InterPro" id="IPR050903">
    <property type="entry name" value="Bact_Chemotaxis_MeTrfase"/>
</dbReference>
<feature type="domain" description="CheR-type methyltransferase" evidence="8">
    <location>
        <begin position="32"/>
        <end position="290"/>
    </location>
</feature>
<dbReference type="AlphaFoldDB" id="A0A494X846"/>
<protein>
    <recommendedName>
        <fullName evidence="5">Chemotaxis protein methyltransferase</fullName>
        <ecNumber evidence="5">2.1.1.80</ecNumber>
    </recommendedName>
</protein>
<dbReference type="Gene3D" id="1.10.155.10">
    <property type="entry name" value="Chemotaxis receptor methyltransferase CheR, N-terminal domain"/>
    <property type="match status" value="1"/>
</dbReference>
<feature type="region of interest" description="Disordered" evidence="7">
    <location>
        <begin position="1"/>
        <end position="30"/>
    </location>
</feature>
<dbReference type="OrthoDB" id="9816309at2"/>
<keyword evidence="10" id="KW-1185">Reference proteome</keyword>
<dbReference type="PIRSF" id="PIRSF000410">
    <property type="entry name" value="CheR"/>
    <property type="match status" value="1"/>
</dbReference>
<evidence type="ECO:0000256" key="3">
    <source>
        <dbReference type="ARBA" id="ARBA00022679"/>
    </source>
</evidence>
<comment type="caution">
    <text evidence="9">The sequence shown here is derived from an EMBL/GenBank/DDBJ whole genome shotgun (WGS) entry which is preliminary data.</text>
</comment>
<dbReference type="SMART" id="SM00138">
    <property type="entry name" value="MeTrc"/>
    <property type="match status" value="1"/>
</dbReference>
<proteinExistence type="predicted"/>
<dbReference type="InterPro" id="IPR029063">
    <property type="entry name" value="SAM-dependent_MTases_sf"/>
</dbReference>
<feature type="binding site" evidence="6">
    <location>
        <position position="107"/>
    </location>
    <ligand>
        <name>S-adenosyl-L-methionine</name>
        <dbReference type="ChEBI" id="CHEBI:59789"/>
    </ligand>
</feature>
<evidence type="ECO:0000256" key="4">
    <source>
        <dbReference type="ARBA" id="ARBA00022691"/>
    </source>
</evidence>
<evidence type="ECO:0000256" key="5">
    <source>
        <dbReference type="PIRNR" id="PIRNR000410"/>
    </source>
</evidence>
<feature type="binding site" evidence="6">
    <location>
        <position position="101"/>
    </location>
    <ligand>
        <name>S-adenosyl-L-methionine</name>
        <dbReference type="ChEBI" id="CHEBI:59789"/>
    </ligand>
</feature>
<accession>A0A494X846</accession>
<keyword evidence="4 5" id="KW-0949">S-adenosyl-L-methionine</keyword>
<dbReference type="InterPro" id="IPR000780">
    <property type="entry name" value="CheR_MeTrfase"/>
</dbReference>
<sequence length="304" mass="34380">MAYEALRGAPDADPTEPGGPAGSARAHGIEGELSPTELRKLLDMVREHTGIAMAERKRTLLQGRLRPRMRALSIGVYGDYLRYVETHPQEWPHFIDLVTTNETSFFRTPRVWTYFAERFLPEWLAAHPRETLRAWSAASSSGEEAWSIAMTADTVRLASPPFDYTILGTDISMNVVQAARAGRYRGRSIEQLIASRPDLAARFFSAEGDAWRVAADLRARVQFERFNLLEALPRERTFDIVFLRNVLIYFDAPTQQRIVSNVMSAMRPGAMLVLGESESLQRFETGLRFEQPLLYRKADGDGRA</sequence>